<dbReference type="RefSeq" id="WP_378223169.1">
    <property type="nucleotide sequence ID" value="NZ_JBHRTK010000019.1"/>
</dbReference>
<accession>A0ABV7KD43</accession>
<protein>
    <submittedName>
        <fullName evidence="2">Helix-turn-helix transcriptional regulator</fullName>
    </submittedName>
</protein>
<evidence type="ECO:0000313" key="3">
    <source>
        <dbReference type="Proteomes" id="UP001595583"/>
    </source>
</evidence>
<evidence type="ECO:0000313" key="2">
    <source>
        <dbReference type="EMBL" id="MFC3208204.1"/>
    </source>
</evidence>
<proteinExistence type="predicted"/>
<dbReference type="EMBL" id="JBHRTK010000019">
    <property type="protein sequence ID" value="MFC3208204.1"/>
    <property type="molecule type" value="Genomic_DNA"/>
</dbReference>
<dbReference type="Proteomes" id="UP001595583">
    <property type="component" value="Unassembled WGS sequence"/>
</dbReference>
<sequence length="94" mass="10352">MDLDRREGRPMKRPSSILPDNLAPIGMGREQAAAFIGIGATLFDRLIADGRMPDARLIGGRLVWDVAEVAAAFRSLPHRSEPIDDIATKDNPWD</sequence>
<evidence type="ECO:0000256" key="1">
    <source>
        <dbReference type="SAM" id="MobiDB-lite"/>
    </source>
</evidence>
<organism evidence="2 3">
    <name type="scientific">Aquamicrobium soli</name>
    <dbReference type="NCBI Taxonomy" id="1811518"/>
    <lineage>
        <taxon>Bacteria</taxon>
        <taxon>Pseudomonadati</taxon>
        <taxon>Pseudomonadota</taxon>
        <taxon>Alphaproteobacteria</taxon>
        <taxon>Hyphomicrobiales</taxon>
        <taxon>Phyllobacteriaceae</taxon>
        <taxon>Aquamicrobium</taxon>
    </lineage>
</organism>
<reference evidence="3" key="1">
    <citation type="journal article" date="2019" name="Int. J. Syst. Evol. Microbiol.">
        <title>The Global Catalogue of Microorganisms (GCM) 10K type strain sequencing project: providing services to taxonomists for standard genome sequencing and annotation.</title>
        <authorList>
            <consortium name="The Broad Institute Genomics Platform"/>
            <consortium name="The Broad Institute Genome Sequencing Center for Infectious Disease"/>
            <person name="Wu L."/>
            <person name="Ma J."/>
        </authorList>
    </citation>
    <scope>NUCLEOTIDE SEQUENCE [LARGE SCALE GENOMIC DNA]</scope>
    <source>
        <strain evidence="3">KCTC 52165</strain>
    </source>
</reference>
<comment type="caution">
    <text evidence="2">The sequence shown here is derived from an EMBL/GenBank/DDBJ whole genome shotgun (WGS) entry which is preliminary data.</text>
</comment>
<feature type="region of interest" description="Disordered" evidence="1">
    <location>
        <begin position="1"/>
        <end position="23"/>
    </location>
</feature>
<gene>
    <name evidence="2" type="ORF">ACFOHJ_18430</name>
</gene>
<keyword evidence="3" id="KW-1185">Reference proteome</keyword>
<name>A0ABV7KD43_9HYPH</name>
<feature type="compositionally biased region" description="Basic and acidic residues" evidence="1">
    <location>
        <begin position="1"/>
        <end position="10"/>
    </location>
</feature>